<dbReference type="PANTHER" id="PTHR32282:SF11">
    <property type="entry name" value="PENICILLIN-BINDING PROTEIN 1B"/>
    <property type="match status" value="1"/>
</dbReference>
<dbReference type="GO" id="GO:0071555">
    <property type="term" value="P:cell wall organization"/>
    <property type="evidence" value="ECO:0007669"/>
    <property type="project" value="UniProtKB-KW"/>
</dbReference>
<dbReference type="InterPro" id="IPR023346">
    <property type="entry name" value="Lysozyme-like_dom_sf"/>
</dbReference>
<comment type="catalytic activity">
    <reaction evidence="16">
        <text>[GlcNAc-(1-&gt;4)-Mur2Ac(oyl-L-Ala-gamma-D-Glu-L-Lys-D-Ala-D-Ala)](n)-di-trans,octa-cis-undecaprenyl diphosphate + beta-D-GlcNAc-(1-&gt;4)-Mur2Ac(oyl-L-Ala-gamma-D-Glu-L-Lys-D-Ala-D-Ala)-di-trans,octa-cis-undecaprenyl diphosphate = [GlcNAc-(1-&gt;4)-Mur2Ac(oyl-L-Ala-gamma-D-Glu-L-Lys-D-Ala-D-Ala)](n+1)-di-trans,octa-cis-undecaprenyl diphosphate + di-trans,octa-cis-undecaprenyl diphosphate + H(+)</text>
        <dbReference type="Rhea" id="RHEA:23708"/>
        <dbReference type="Rhea" id="RHEA-COMP:9602"/>
        <dbReference type="Rhea" id="RHEA-COMP:9603"/>
        <dbReference type="ChEBI" id="CHEBI:15378"/>
        <dbReference type="ChEBI" id="CHEBI:58405"/>
        <dbReference type="ChEBI" id="CHEBI:60033"/>
        <dbReference type="ChEBI" id="CHEBI:78435"/>
        <dbReference type="EC" id="2.4.99.28"/>
    </reaction>
</comment>
<dbReference type="InterPro" id="IPR001460">
    <property type="entry name" value="PCN-bd_Tpept"/>
</dbReference>
<evidence type="ECO:0000256" key="3">
    <source>
        <dbReference type="ARBA" id="ARBA00007739"/>
    </source>
</evidence>
<keyword evidence="6" id="KW-0645">Protease</keyword>
<comment type="similarity">
    <text evidence="2">In the C-terminal section; belongs to the transpeptidase family.</text>
</comment>
<dbReference type="Pfam" id="PF00905">
    <property type="entry name" value="Transpeptidase"/>
    <property type="match status" value="1"/>
</dbReference>
<dbReference type="InterPro" id="IPR050396">
    <property type="entry name" value="Glycosyltr_51/Transpeptidase"/>
</dbReference>
<evidence type="ECO:0000313" key="20">
    <source>
        <dbReference type="EMBL" id="OGH68100.1"/>
    </source>
</evidence>
<dbReference type="NCBIfam" id="TIGR02074">
    <property type="entry name" value="PBP_1a_fam"/>
    <property type="match status" value="1"/>
</dbReference>
<comment type="catalytic activity">
    <reaction evidence="15">
        <text>Preferential cleavage: (Ac)2-L-Lys-D-Ala-|-D-Ala. Also transpeptidation of peptidyl-alanyl moieties that are N-acyl substituents of D-alanine.</text>
        <dbReference type="EC" id="3.4.16.4"/>
    </reaction>
</comment>
<evidence type="ECO:0000256" key="13">
    <source>
        <dbReference type="ARBA" id="ARBA00023268"/>
    </source>
</evidence>
<dbReference type="Pfam" id="PF00912">
    <property type="entry name" value="Transgly"/>
    <property type="match status" value="1"/>
</dbReference>
<dbReference type="AlphaFoldDB" id="A0A1F6M947"/>
<evidence type="ECO:0000256" key="16">
    <source>
        <dbReference type="ARBA" id="ARBA00049902"/>
    </source>
</evidence>
<dbReference type="GO" id="GO:0009252">
    <property type="term" value="P:peptidoglycan biosynthetic process"/>
    <property type="evidence" value="ECO:0007669"/>
    <property type="project" value="UniProtKB-KW"/>
</dbReference>
<dbReference type="InterPro" id="IPR001264">
    <property type="entry name" value="Glyco_trans_51"/>
</dbReference>
<evidence type="ECO:0000256" key="10">
    <source>
        <dbReference type="ARBA" id="ARBA00022960"/>
    </source>
</evidence>
<dbReference type="GO" id="GO:0005886">
    <property type="term" value="C:plasma membrane"/>
    <property type="evidence" value="ECO:0007669"/>
    <property type="project" value="UniProtKB-SubCell"/>
</dbReference>
<gene>
    <name evidence="20" type="ORF">A3C15_03030</name>
</gene>
<evidence type="ECO:0000256" key="5">
    <source>
        <dbReference type="ARBA" id="ARBA00022645"/>
    </source>
</evidence>
<keyword evidence="14" id="KW-0961">Cell wall biogenesis/degradation</keyword>
<keyword evidence="5" id="KW-0121">Carboxypeptidase</keyword>
<evidence type="ECO:0000256" key="14">
    <source>
        <dbReference type="ARBA" id="ARBA00023316"/>
    </source>
</evidence>
<dbReference type="SUPFAM" id="SSF53955">
    <property type="entry name" value="Lysozyme-like"/>
    <property type="match status" value="1"/>
</dbReference>
<evidence type="ECO:0000256" key="7">
    <source>
        <dbReference type="ARBA" id="ARBA00022676"/>
    </source>
</evidence>
<comment type="caution">
    <text evidence="20">The sequence shown here is derived from an EMBL/GenBank/DDBJ whole genome shotgun (WGS) entry which is preliminary data.</text>
</comment>
<evidence type="ECO:0000259" key="18">
    <source>
        <dbReference type="Pfam" id="PF00905"/>
    </source>
</evidence>
<feature type="domain" description="Glycosyl transferase family 51" evidence="19">
    <location>
        <begin position="84"/>
        <end position="257"/>
    </location>
</feature>
<dbReference type="GO" id="GO:0030288">
    <property type="term" value="C:outer membrane-bounded periplasmic space"/>
    <property type="evidence" value="ECO:0007669"/>
    <property type="project" value="TreeGrafter"/>
</dbReference>
<accession>A0A1F6M947</accession>
<reference evidence="20 21" key="1">
    <citation type="journal article" date="2016" name="Nat. Commun.">
        <title>Thousands of microbial genomes shed light on interconnected biogeochemical processes in an aquifer system.</title>
        <authorList>
            <person name="Anantharaman K."/>
            <person name="Brown C.T."/>
            <person name="Hug L.A."/>
            <person name="Sharon I."/>
            <person name="Castelle C.J."/>
            <person name="Probst A.J."/>
            <person name="Thomas B.C."/>
            <person name="Singh A."/>
            <person name="Wilkins M.J."/>
            <person name="Karaoz U."/>
            <person name="Brodie E.L."/>
            <person name="Williams K.H."/>
            <person name="Hubbard S.S."/>
            <person name="Banfield J.F."/>
        </authorList>
    </citation>
    <scope>NUCLEOTIDE SEQUENCE [LARGE SCALE GENOMIC DNA]</scope>
</reference>
<dbReference type="GO" id="GO:0009002">
    <property type="term" value="F:serine-type D-Ala-D-Ala carboxypeptidase activity"/>
    <property type="evidence" value="ECO:0007669"/>
    <property type="project" value="UniProtKB-EC"/>
</dbReference>
<evidence type="ECO:0000256" key="11">
    <source>
        <dbReference type="ARBA" id="ARBA00022984"/>
    </source>
</evidence>
<protein>
    <submittedName>
        <fullName evidence="20">Uncharacterized protein</fullName>
    </submittedName>
</protein>
<evidence type="ECO:0000313" key="21">
    <source>
        <dbReference type="Proteomes" id="UP000176532"/>
    </source>
</evidence>
<comment type="subcellular location">
    <subcellularLocation>
        <location evidence="1">Cell membrane</location>
    </subcellularLocation>
</comment>
<feature type="transmembrane region" description="Helical" evidence="17">
    <location>
        <begin position="33"/>
        <end position="55"/>
    </location>
</feature>
<keyword evidence="12 17" id="KW-0472">Membrane</keyword>
<evidence type="ECO:0000256" key="8">
    <source>
        <dbReference type="ARBA" id="ARBA00022679"/>
    </source>
</evidence>
<evidence type="ECO:0000256" key="9">
    <source>
        <dbReference type="ARBA" id="ARBA00022801"/>
    </source>
</evidence>
<keyword evidence="17" id="KW-0812">Transmembrane</keyword>
<keyword evidence="9" id="KW-0378">Hydrolase</keyword>
<dbReference type="PANTHER" id="PTHR32282">
    <property type="entry name" value="BINDING PROTEIN TRANSPEPTIDASE, PUTATIVE-RELATED"/>
    <property type="match status" value="1"/>
</dbReference>
<dbReference type="InterPro" id="IPR036950">
    <property type="entry name" value="PBP_transglycosylase"/>
</dbReference>
<evidence type="ECO:0000256" key="2">
    <source>
        <dbReference type="ARBA" id="ARBA00007090"/>
    </source>
</evidence>
<comment type="similarity">
    <text evidence="3">In the N-terminal section; belongs to the glycosyltransferase 51 family.</text>
</comment>
<keyword evidence="10" id="KW-0133">Cell shape</keyword>
<feature type="domain" description="Penicillin-binding protein transpeptidase" evidence="18">
    <location>
        <begin position="348"/>
        <end position="625"/>
    </location>
</feature>
<organism evidence="20 21">
    <name type="scientific">Candidatus Magasanikbacteria bacterium RIFCSPHIGHO2_02_FULL_50_9b</name>
    <dbReference type="NCBI Taxonomy" id="1798682"/>
    <lineage>
        <taxon>Bacteria</taxon>
        <taxon>Candidatus Magasanikiibacteriota</taxon>
    </lineage>
</organism>
<dbReference type="EMBL" id="MFQD01000012">
    <property type="protein sequence ID" value="OGH68100.1"/>
    <property type="molecule type" value="Genomic_DNA"/>
</dbReference>
<keyword evidence="4" id="KW-1003">Cell membrane</keyword>
<dbReference type="InterPro" id="IPR012338">
    <property type="entry name" value="Beta-lactam/transpept-like"/>
</dbReference>
<keyword evidence="11" id="KW-0573">Peptidoglycan synthesis</keyword>
<keyword evidence="7" id="KW-0328">Glycosyltransferase</keyword>
<evidence type="ECO:0000256" key="12">
    <source>
        <dbReference type="ARBA" id="ARBA00023136"/>
    </source>
</evidence>
<evidence type="ECO:0000256" key="15">
    <source>
        <dbReference type="ARBA" id="ARBA00034000"/>
    </source>
</evidence>
<evidence type="ECO:0000259" key="19">
    <source>
        <dbReference type="Pfam" id="PF00912"/>
    </source>
</evidence>
<evidence type="ECO:0000256" key="1">
    <source>
        <dbReference type="ARBA" id="ARBA00004236"/>
    </source>
</evidence>
<dbReference type="FunFam" id="1.10.3810.10:FF:000001">
    <property type="entry name" value="Penicillin-binding protein 1A"/>
    <property type="match status" value="1"/>
</dbReference>
<proteinExistence type="inferred from homology"/>
<dbReference type="STRING" id="1798682.A3C15_03030"/>
<name>A0A1F6M947_9BACT</name>
<evidence type="ECO:0000256" key="4">
    <source>
        <dbReference type="ARBA" id="ARBA00022475"/>
    </source>
</evidence>
<dbReference type="SUPFAM" id="SSF56601">
    <property type="entry name" value="beta-lactamase/transpeptidase-like"/>
    <property type="match status" value="1"/>
</dbReference>
<keyword evidence="17" id="KW-1133">Transmembrane helix</keyword>
<keyword evidence="13" id="KW-0511">Multifunctional enzyme</keyword>
<dbReference type="Proteomes" id="UP000176532">
    <property type="component" value="Unassembled WGS sequence"/>
</dbReference>
<feature type="non-terminal residue" evidence="20">
    <location>
        <position position="679"/>
    </location>
</feature>
<evidence type="ECO:0000256" key="17">
    <source>
        <dbReference type="SAM" id="Phobius"/>
    </source>
</evidence>
<dbReference type="Gene3D" id="3.40.710.10">
    <property type="entry name" value="DD-peptidase/beta-lactamase superfamily"/>
    <property type="match status" value="1"/>
</dbReference>
<dbReference type="GO" id="GO:0006508">
    <property type="term" value="P:proteolysis"/>
    <property type="evidence" value="ECO:0007669"/>
    <property type="project" value="UniProtKB-KW"/>
</dbReference>
<sequence>MPSIRDKNLKIRRSTTAAHWFAVARSRFTLRRAVFFIGIGAIIGFFCVTILIAWLTRDLPDPDHLQDRVIVESTKMYDRTGKHLLYELYDEKKRTIVNIAELPRYVVDATIAIEDSHFYEHKGIRWTSLVRAVAANVLRLNSGRGGASTLTQQLVKNAILTNERSFVRKIKEAILALQIERVYAKDQILKLYFNEIPYGSTNYGIESASQSYFGKPAKELTLAEAATLAALPQLPTKYLQNPSLLRGRRDYVLLKMHEQNYITEAHMKEAQSQNSDVHIVQTSFIAPHFVLYIKEQLVSEYGEKTVDQGGLKVITTLDYDLQKSAGEIVKKGVEAAEKKYNATNGALLSIDPNNGEILAMVGSRDYADDEHLGKFNVVTQGVRQPGSSFKPVVYAAAFEKGFPPETVLFDAVTDFPYDGRSYKPHNYDGREHGPVTMRKALQGSLNIPAVKTVFLVGVDDSLDFAERLGYSTFTDRSKFGPSVVLGGGGVRMIEHVRAFGVFANGGTLQDPIGLLKVEDRTGKDITPQKKNGTRVIDASVAATVSGVLSDNDSRAYIFGAKNYLTLSGRQVATKTGTTNDYHDAWTIGYTPQIVTGVWVGNNDNAVMKRGADGSVVAAPIWQQFMTEAVKKMPATGFPEPPKNTATHFMLRGDAAGGVAVEIDTVTGKRATADTPRETT</sequence>
<dbReference type="GO" id="GO:0008360">
    <property type="term" value="P:regulation of cell shape"/>
    <property type="evidence" value="ECO:0007669"/>
    <property type="project" value="UniProtKB-KW"/>
</dbReference>
<dbReference type="Gene3D" id="1.10.3810.10">
    <property type="entry name" value="Biosynthetic peptidoglycan transglycosylase-like"/>
    <property type="match status" value="1"/>
</dbReference>
<dbReference type="GO" id="GO:0008658">
    <property type="term" value="F:penicillin binding"/>
    <property type="evidence" value="ECO:0007669"/>
    <property type="project" value="InterPro"/>
</dbReference>
<keyword evidence="8" id="KW-0808">Transferase</keyword>
<dbReference type="GO" id="GO:0008955">
    <property type="term" value="F:peptidoglycan glycosyltransferase activity"/>
    <property type="evidence" value="ECO:0007669"/>
    <property type="project" value="UniProtKB-EC"/>
</dbReference>
<evidence type="ECO:0000256" key="6">
    <source>
        <dbReference type="ARBA" id="ARBA00022670"/>
    </source>
</evidence>